<protein>
    <submittedName>
        <fullName evidence="4">Trehalose utilization</fullName>
    </submittedName>
</protein>
<accession>A0A5C5WPE6</accession>
<organism evidence="4 5">
    <name type="scientific">Thalassoglobus neptunius</name>
    <dbReference type="NCBI Taxonomy" id="1938619"/>
    <lineage>
        <taxon>Bacteria</taxon>
        <taxon>Pseudomonadati</taxon>
        <taxon>Planctomycetota</taxon>
        <taxon>Planctomycetia</taxon>
        <taxon>Planctomycetales</taxon>
        <taxon>Planctomycetaceae</taxon>
        <taxon>Thalassoglobus</taxon>
    </lineage>
</organism>
<feature type="region of interest" description="Disordered" evidence="1">
    <location>
        <begin position="269"/>
        <end position="296"/>
    </location>
</feature>
<name>A0A5C5WPE6_9PLAN</name>
<sequence precursor="true">MPSRIVRFILFLLLAALPGALMAEQNSPPVRVLFVTQSKGFVHGSVRRVEELAPAEIAMTQLAQQSKEFRIDCTQDCEADFTPENLKNYDIVAFYTSGDLPISEEAMNYFFTEWLPEEGHGVLGFHSATDTFREEERYWDMIGGTFIHHPWTAGTQVTLTNHEPENPLVAPFGPEHTQQEEIYMYRHWQPEKVRVLMSLDYSKSPTKSAVNTQYGYHVPVCWIKNYGDGKVYVNNLGHREDTWTRQEYLDSILSAIRWIKGDIEVDATPNPELSQAQEAKAKRDFEAGQFRKQKQK</sequence>
<dbReference type="RefSeq" id="WP_197441186.1">
    <property type="nucleotide sequence ID" value="NZ_SIHI01000006.1"/>
</dbReference>
<keyword evidence="5" id="KW-1185">Reference proteome</keyword>
<reference evidence="4 5" key="1">
    <citation type="submission" date="2019-02" db="EMBL/GenBank/DDBJ databases">
        <title>Deep-cultivation of Planctomycetes and their phenomic and genomic characterization uncovers novel biology.</title>
        <authorList>
            <person name="Wiegand S."/>
            <person name="Jogler M."/>
            <person name="Boedeker C."/>
            <person name="Pinto D."/>
            <person name="Vollmers J."/>
            <person name="Rivas-Marin E."/>
            <person name="Kohn T."/>
            <person name="Peeters S.H."/>
            <person name="Heuer A."/>
            <person name="Rast P."/>
            <person name="Oberbeckmann S."/>
            <person name="Bunk B."/>
            <person name="Jeske O."/>
            <person name="Meyerdierks A."/>
            <person name="Storesund J.E."/>
            <person name="Kallscheuer N."/>
            <person name="Luecker S."/>
            <person name="Lage O.M."/>
            <person name="Pohl T."/>
            <person name="Merkel B.J."/>
            <person name="Hornburger P."/>
            <person name="Mueller R.-W."/>
            <person name="Bruemmer F."/>
            <person name="Labrenz M."/>
            <person name="Spormann A.M."/>
            <person name="Op Den Camp H."/>
            <person name="Overmann J."/>
            <person name="Amann R."/>
            <person name="Jetten M.S.M."/>
            <person name="Mascher T."/>
            <person name="Medema M.H."/>
            <person name="Devos D.P."/>
            <person name="Kaster A.-K."/>
            <person name="Ovreas L."/>
            <person name="Rohde M."/>
            <person name="Galperin M.Y."/>
            <person name="Jogler C."/>
        </authorList>
    </citation>
    <scope>NUCLEOTIDE SEQUENCE [LARGE SCALE GENOMIC DNA]</scope>
    <source>
        <strain evidence="4 5">KOR42</strain>
    </source>
</reference>
<evidence type="ECO:0000313" key="5">
    <source>
        <dbReference type="Proteomes" id="UP000317243"/>
    </source>
</evidence>
<dbReference type="EMBL" id="SIHI01000006">
    <property type="protein sequence ID" value="TWT52300.1"/>
    <property type="molecule type" value="Genomic_DNA"/>
</dbReference>
<evidence type="ECO:0000256" key="2">
    <source>
        <dbReference type="SAM" id="SignalP"/>
    </source>
</evidence>
<dbReference type="InterPro" id="IPR029010">
    <property type="entry name" value="ThuA-like"/>
</dbReference>
<keyword evidence="2" id="KW-0732">Signal</keyword>
<dbReference type="Gene3D" id="3.40.50.880">
    <property type="match status" value="1"/>
</dbReference>
<dbReference type="Proteomes" id="UP000317243">
    <property type="component" value="Unassembled WGS sequence"/>
</dbReference>
<dbReference type="PANTHER" id="PTHR40469">
    <property type="entry name" value="SECRETED GLYCOSYL HYDROLASE"/>
    <property type="match status" value="1"/>
</dbReference>
<comment type="caution">
    <text evidence="4">The sequence shown here is derived from an EMBL/GenBank/DDBJ whole genome shotgun (WGS) entry which is preliminary data.</text>
</comment>
<dbReference type="SUPFAM" id="SSF52317">
    <property type="entry name" value="Class I glutamine amidotransferase-like"/>
    <property type="match status" value="1"/>
</dbReference>
<feature type="chain" id="PRO_5022897440" evidence="2">
    <location>
        <begin position="24"/>
        <end position="296"/>
    </location>
</feature>
<gene>
    <name evidence="4" type="ORF">KOR42_29860</name>
</gene>
<evidence type="ECO:0000256" key="1">
    <source>
        <dbReference type="SAM" id="MobiDB-lite"/>
    </source>
</evidence>
<feature type="signal peptide" evidence="2">
    <location>
        <begin position="1"/>
        <end position="23"/>
    </location>
</feature>
<proteinExistence type="predicted"/>
<dbReference type="AlphaFoldDB" id="A0A5C5WPE6"/>
<feature type="domain" description="ThuA-like" evidence="3">
    <location>
        <begin position="31"/>
        <end position="258"/>
    </location>
</feature>
<evidence type="ECO:0000259" key="3">
    <source>
        <dbReference type="Pfam" id="PF06283"/>
    </source>
</evidence>
<dbReference type="PANTHER" id="PTHR40469:SF2">
    <property type="entry name" value="GALACTOSE-BINDING DOMAIN-LIKE SUPERFAMILY PROTEIN"/>
    <property type="match status" value="1"/>
</dbReference>
<dbReference type="InterPro" id="IPR029062">
    <property type="entry name" value="Class_I_gatase-like"/>
</dbReference>
<dbReference type="Pfam" id="PF06283">
    <property type="entry name" value="ThuA"/>
    <property type="match status" value="1"/>
</dbReference>
<evidence type="ECO:0000313" key="4">
    <source>
        <dbReference type="EMBL" id="TWT52300.1"/>
    </source>
</evidence>